<keyword evidence="1" id="KW-1133">Transmembrane helix</keyword>
<reference evidence="2" key="1">
    <citation type="submission" date="2022-08" db="EMBL/GenBank/DDBJ databases">
        <authorList>
            <person name="Vandamme P."/>
            <person name="Hettiarachchi A."/>
            <person name="Peeters C."/>
            <person name="Cnockaert M."/>
            <person name="Carlier A."/>
        </authorList>
    </citation>
    <scope>NUCLEOTIDE SEQUENCE</scope>
    <source>
        <strain evidence="2">LMG 31809</strain>
    </source>
</reference>
<keyword evidence="3" id="KW-1185">Reference proteome</keyword>
<proteinExistence type="predicted"/>
<dbReference type="RefSeq" id="WP_274943701.1">
    <property type="nucleotide sequence ID" value="NZ_JANWOI010000003.1"/>
</dbReference>
<dbReference type="Proteomes" id="UP001141619">
    <property type="component" value="Unassembled WGS sequence"/>
</dbReference>
<dbReference type="EMBL" id="JANWOI010000003">
    <property type="protein sequence ID" value="MDA5193995.1"/>
    <property type="molecule type" value="Genomic_DNA"/>
</dbReference>
<feature type="transmembrane region" description="Helical" evidence="1">
    <location>
        <begin position="21"/>
        <end position="45"/>
    </location>
</feature>
<protein>
    <submittedName>
        <fullName evidence="2">Uncharacterized protein</fullName>
    </submittedName>
</protein>
<gene>
    <name evidence="2" type="ORF">NYP16_08530</name>
</gene>
<reference evidence="2" key="2">
    <citation type="journal article" date="2023" name="Syst. Appl. Microbiol.">
        <title>Govania unica gen. nov., sp. nov., a rare biosphere bacterium that represents a novel family in the class Alphaproteobacteria.</title>
        <authorList>
            <person name="Vandamme P."/>
            <person name="Peeters C."/>
            <person name="Hettiarachchi A."/>
            <person name="Cnockaert M."/>
            <person name="Carlier A."/>
        </authorList>
    </citation>
    <scope>NUCLEOTIDE SEQUENCE</scope>
    <source>
        <strain evidence="2">LMG 31809</strain>
    </source>
</reference>
<evidence type="ECO:0000313" key="3">
    <source>
        <dbReference type="Proteomes" id="UP001141619"/>
    </source>
</evidence>
<sequence length="163" mass="18506">MAILNEIKGSQGSATLARRHLYAIIIFISATYVTNTEAIAGRLYLCKVKEYYATNDSGHLIKQEDNTLINKEKIIKSNLNISFDSDSGHMRIGPYIFKDGPYNSLKMKKLREDNNKNDLVAVDDYDGPGAYIHSVLRIRIWLPEMPFSYTHELKIMTGTCKAQ</sequence>
<keyword evidence="1" id="KW-0472">Membrane</keyword>
<dbReference type="AlphaFoldDB" id="A0A9X3Z790"/>
<evidence type="ECO:0000313" key="2">
    <source>
        <dbReference type="EMBL" id="MDA5193995.1"/>
    </source>
</evidence>
<accession>A0A9X3Z790</accession>
<evidence type="ECO:0000256" key="1">
    <source>
        <dbReference type="SAM" id="Phobius"/>
    </source>
</evidence>
<comment type="caution">
    <text evidence="2">The sequence shown here is derived from an EMBL/GenBank/DDBJ whole genome shotgun (WGS) entry which is preliminary data.</text>
</comment>
<name>A0A9X3Z790_9PROT</name>
<keyword evidence="1" id="KW-0812">Transmembrane</keyword>
<organism evidence="2 3">
    <name type="scientific">Govanella unica</name>
    <dbReference type="NCBI Taxonomy" id="2975056"/>
    <lineage>
        <taxon>Bacteria</taxon>
        <taxon>Pseudomonadati</taxon>
        <taxon>Pseudomonadota</taxon>
        <taxon>Alphaproteobacteria</taxon>
        <taxon>Emcibacterales</taxon>
        <taxon>Govanellaceae</taxon>
        <taxon>Govanella</taxon>
    </lineage>
</organism>